<feature type="transmembrane region" description="Helical" evidence="5">
    <location>
        <begin position="134"/>
        <end position="156"/>
    </location>
</feature>
<feature type="domain" description="G-protein coupled receptors family 2 profile 2" evidence="6">
    <location>
        <begin position="1"/>
        <end position="186"/>
    </location>
</feature>
<evidence type="ECO:0000313" key="7">
    <source>
        <dbReference type="EMBL" id="KAF2890778.1"/>
    </source>
</evidence>
<evidence type="ECO:0000256" key="1">
    <source>
        <dbReference type="ARBA" id="ARBA00004141"/>
    </source>
</evidence>
<protein>
    <recommendedName>
        <fullName evidence="6">G-protein coupled receptors family 2 profile 2 domain-containing protein</fullName>
    </recommendedName>
</protein>
<dbReference type="SUPFAM" id="SSF81321">
    <property type="entry name" value="Family A G protein-coupled receptor-like"/>
    <property type="match status" value="1"/>
</dbReference>
<dbReference type="PANTHER" id="PTHR47154">
    <property type="entry name" value="G-PROTEIN COUPLED RECEPTOR MTH-RELATED"/>
    <property type="match status" value="1"/>
</dbReference>
<dbReference type="PANTHER" id="PTHR47154:SF2">
    <property type="entry name" value="G-PROTEIN COUPLED RECEPTOR MTH-RELATED"/>
    <property type="match status" value="1"/>
</dbReference>
<dbReference type="GO" id="GO:0005886">
    <property type="term" value="C:plasma membrane"/>
    <property type="evidence" value="ECO:0007669"/>
    <property type="project" value="TreeGrafter"/>
</dbReference>
<evidence type="ECO:0000313" key="8">
    <source>
        <dbReference type="Proteomes" id="UP000801492"/>
    </source>
</evidence>
<dbReference type="GO" id="GO:0008528">
    <property type="term" value="F:G protein-coupled peptide receptor activity"/>
    <property type="evidence" value="ECO:0007669"/>
    <property type="project" value="TreeGrafter"/>
</dbReference>
<dbReference type="PROSITE" id="PS50261">
    <property type="entry name" value="G_PROTEIN_RECEP_F2_4"/>
    <property type="match status" value="1"/>
</dbReference>
<keyword evidence="4 5" id="KW-0472">Membrane</keyword>
<evidence type="ECO:0000256" key="2">
    <source>
        <dbReference type="ARBA" id="ARBA00022692"/>
    </source>
</evidence>
<evidence type="ECO:0000256" key="4">
    <source>
        <dbReference type="ARBA" id="ARBA00023136"/>
    </source>
</evidence>
<sequence>MRIQGIHQKKKEFKRFLWYCLYAFSVPALITGGALTMQELGDTVPHALKPFVPRLGGFNCFFEQNTNTAAFLVWFTLPIALIVLCNFILYIKTVVYCYKVKKEIENMKDTTSHKKERKKLLTTDQQRMNMAVKLFLVMGISWVFESISVCTIPVPATGAAQIIQIIFDTINCLQGVFIFCIFILKTKFLRVLKKKLGIKYLRRSSQSTTSGATATTYLMPTSTARM</sequence>
<dbReference type="OrthoDB" id="6134459at2759"/>
<evidence type="ECO:0000259" key="6">
    <source>
        <dbReference type="PROSITE" id="PS50261"/>
    </source>
</evidence>
<proteinExistence type="predicted"/>
<dbReference type="Proteomes" id="UP000801492">
    <property type="component" value="Unassembled WGS sequence"/>
</dbReference>
<evidence type="ECO:0000256" key="3">
    <source>
        <dbReference type="ARBA" id="ARBA00022989"/>
    </source>
</evidence>
<evidence type="ECO:0000256" key="5">
    <source>
        <dbReference type="SAM" id="Phobius"/>
    </source>
</evidence>
<keyword evidence="3 5" id="KW-1133">Transmembrane helix</keyword>
<dbReference type="InterPro" id="IPR017981">
    <property type="entry name" value="GPCR_2-like_7TM"/>
</dbReference>
<dbReference type="GO" id="GO:0007166">
    <property type="term" value="P:cell surface receptor signaling pathway"/>
    <property type="evidence" value="ECO:0007669"/>
    <property type="project" value="InterPro"/>
</dbReference>
<keyword evidence="8" id="KW-1185">Reference proteome</keyword>
<accession>A0A8K0CU67</accession>
<dbReference type="AlphaFoldDB" id="A0A8K0CU67"/>
<dbReference type="Pfam" id="PF00002">
    <property type="entry name" value="7tm_2"/>
    <property type="match status" value="1"/>
</dbReference>
<dbReference type="InterPro" id="IPR051384">
    <property type="entry name" value="Mth_GPCR"/>
</dbReference>
<dbReference type="Gene3D" id="1.20.1070.10">
    <property type="entry name" value="Rhodopsin 7-helix transmembrane proteins"/>
    <property type="match status" value="1"/>
</dbReference>
<keyword evidence="2 5" id="KW-0812">Transmembrane</keyword>
<comment type="caution">
    <text evidence="7">The sequence shown here is derived from an EMBL/GenBank/DDBJ whole genome shotgun (WGS) entry which is preliminary data.</text>
</comment>
<name>A0A8K0CU67_IGNLU</name>
<feature type="transmembrane region" description="Helical" evidence="5">
    <location>
        <begin position="71"/>
        <end position="98"/>
    </location>
</feature>
<reference evidence="7" key="1">
    <citation type="submission" date="2019-08" db="EMBL/GenBank/DDBJ databases">
        <title>The genome of the North American firefly Photinus pyralis.</title>
        <authorList>
            <consortium name="Photinus pyralis genome working group"/>
            <person name="Fallon T.R."/>
            <person name="Sander Lower S.E."/>
            <person name="Weng J.-K."/>
        </authorList>
    </citation>
    <scope>NUCLEOTIDE SEQUENCE</scope>
    <source>
        <strain evidence="7">TRF0915ILg1</strain>
        <tissue evidence="7">Whole body</tissue>
    </source>
</reference>
<dbReference type="InterPro" id="IPR000832">
    <property type="entry name" value="GPCR_2_secretin-like"/>
</dbReference>
<comment type="subcellular location">
    <subcellularLocation>
        <location evidence="1">Membrane</location>
        <topology evidence="1">Multi-pass membrane protein</topology>
    </subcellularLocation>
</comment>
<feature type="transmembrane region" description="Helical" evidence="5">
    <location>
        <begin position="162"/>
        <end position="184"/>
    </location>
</feature>
<dbReference type="EMBL" id="VTPC01046637">
    <property type="protein sequence ID" value="KAF2890778.1"/>
    <property type="molecule type" value="Genomic_DNA"/>
</dbReference>
<gene>
    <name evidence="7" type="ORF">ILUMI_15395</name>
</gene>
<organism evidence="7 8">
    <name type="scientific">Ignelater luminosus</name>
    <name type="common">Cucubano</name>
    <name type="synonym">Pyrophorus luminosus</name>
    <dbReference type="NCBI Taxonomy" id="2038154"/>
    <lineage>
        <taxon>Eukaryota</taxon>
        <taxon>Metazoa</taxon>
        <taxon>Ecdysozoa</taxon>
        <taxon>Arthropoda</taxon>
        <taxon>Hexapoda</taxon>
        <taxon>Insecta</taxon>
        <taxon>Pterygota</taxon>
        <taxon>Neoptera</taxon>
        <taxon>Endopterygota</taxon>
        <taxon>Coleoptera</taxon>
        <taxon>Polyphaga</taxon>
        <taxon>Elateriformia</taxon>
        <taxon>Elateroidea</taxon>
        <taxon>Elateridae</taxon>
        <taxon>Agrypninae</taxon>
        <taxon>Pyrophorini</taxon>
        <taxon>Ignelater</taxon>
    </lineage>
</organism>
<feature type="transmembrane region" description="Helical" evidence="5">
    <location>
        <begin position="16"/>
        <end position="35"/>
    </location>
</feature>